<dbReference type="AlphaFoldDB" id="A0AAU9U172"/>
<dbReference type="PANTHER" id="PTHR21367:SF1">
    <property type="entry name" value="ARGINYL-TRNA--PROTEIN TRANSFERASE 1"/>
    <property type="match status" value="1"/>
</dbReference>
<feature type="compositionally biased region" description="Basic and acidic residues" evidence="6">
    <location>
        <begin position="166"/>
        <end position="176"/>
    </location>
</feature>
<dbReference type="PANTHER" id="PTHR21367">
    <property type="entry name" value="ARGININE-TRNA-PROTEIN TRANSFERASE 1"/>
    <property type="match status" value="1"/>
</dbReference>
<dbReference type="InterPro" id="IPR007471">
    <property type="entry name" value="N-end_Aminoacyl_Trfase_N"/>
</dbReference>
<evidence type="ECO:0000256" key="2">
    <source>
        <dbReference type="ARBA" id="ARBA00022679"/>
    </source>
</evidence>
<evidence type="ECO:0000256" key="4">
    <source>
        <dbReference type="ARBA" id="ARBA00023315"/>
    </source>
</evidence>
<dbReference type="GO" id="GO:0005737">
    <property type="term" value="C:cytoplasm"/>
    <property type="evidence" value="ECO:0007669"/>
    <property type="project" value="TreeGrafter"/>
</dbReference>
<protein>
    <recommendedName>
        <fullName evidence="5">Arginyl-tRNA--protein transferase 1</fullName>
        <shortName evidence="5">Arginyltransferase 1</shortName>
        <shortName evidence="5">R-transferase 1</shortName>
        <ecNumber evidence="5">2.3.2.8</ecNumber>
    </recommendedName>
    <alternativeName>
        <fullName evidence="5">Arginine-tRNA--protein transferase 1</fullName>
    </alternativeName>
</protein>
<reference evidence="9" key="1">
    <citation type="submission" date="2022-03" db="EMBL/GenBank/DDBJ databases">
        <authorList>
            <person name="Tunstrom K."/>
        </authorList>
    </citation>
    <scope>NUCLEOTIDE SEQUENCE</scope>
</reference>
<dbReference type="GO" id="GO:0004057">
    <property type="term" value="F:arginyl-tRNA--protein transferase activity"/>
    <property type="evidence" value="ECO:0007669"/>
    <property type="project" value="UniProtKB-EC"/>
</dbReference>
<dbReference type="PIRSF" id="PIRSF037207">
    <property type="entry name" value="ATE1_euk"/>
    <property type="match status" value="1"/>
</dbReference>
<dbReference type="InterPro" id="IPR016181">
    <property type="entry name" value="Acyl_CoA_acyltransferase"/>
</dbReference>
<sequence>MMKRSIIEYYSEHDGYKCGYCKKPNTNYNHGLWAHTMTVTDYQDLIDRGWRRSGKYCYKPVLDVICCPMYTIRCRALEFKTSKSQKKVLKRFNKFLIGQDELSSENKISSKSNEDMAVDDEGREQFVETTRAPQQGVITDIDLPFIEEEDDPKNKETVTTSADEPSTSKETKEGDKSTTQIDTVQENYTKVNQSKDAGPDPSKAPCKKAKHMRRERMLEKLKNKGVDINTLDSSNKNKEKEIEDFLNELPNEVKRKLEIKLVRTTPPSAEWLTTSKETHEVYVKYQTIIHGDKPEKCTESKFHDFLVNSPLLEEHSEMGPTCGYGSFHQQYWLDGKIIAVGVLDILPKCISSVYFFYDPAYKNLTLGTYGALREIAFTRHLHTICPNLKYYYMGFYIHSCRKMRYKGNFHPSDLLCPETYNWFPIKDCIAKLEITPYSRFDPDIDNVDKNFPNNNDINYIPVLSKGEVMQYKLYRRRVSKKNENIEEIQEYARLVGAKVAKSLILVR</sequence>
<keyword evidence="10" id="KW-1185">Reference proteome</keyword>
<keyword evidence="3 5" id="KW-0833">Ubl conjugation pathway</keyword>
<feature type="region of interest" description="Disordered" evidence="6">
    <location>
        <begin position="103"/>
        <end position="210"/>
    </location>
</feature>
<keyword evidence="4 5" id="KW-0012">Acyltransferase</keyword>
<feature type="compositionally biased region" description="Polar residues" evidence="6">
    <location>
        <begin position="127"/>
        <end position="137"/>
    </location>
</feature>
<feature type="domain" description="N-end aminoacyl transferase N-terminal" evidence="7">
    <location>
        <begin position="16"/>
        <end position="87"/>
    </location>
</feature>
<dbReference type="InterPro" id="IPR007472">
    <property type="entry name" value="N-end_Aminoacyl_Trfase_C"/>
</dbReference>
<dbReference type="EC" id="2.3.2.8" evidence="5"/>
<keyword evidence="2 5" id="KW-0808">Transferase</keyword>
<accession>A0AAU9U172</accession>
<dbReference type="Pfam" id="PF04377">
    <property type="entry name" value="ATE_C"/>
    <property type="match status" value="1"/>
</dbReference>
<evidence type="ECO:0000256" key="6">
    <source>
        <dbReference type="SAM" id="MobiDB-lite"/>
    </source>
</evidence>
<evidence type="ECO:0000313" key="10">
    <source>
        <dbReference type="Proteomes" id="UP001153954"/>
    </source>
</evidence>
<evidence type="ECO:0000259" key="8">
    <source>
        <dbReference type="Pfam" id="PF04377"/>
    </source>
</evidence>
<evidence type="ECO:0000256" key="5">
    <source>
        <dbReference type="PIRNR" id="PIRNR037207"/>
    </source>
</evidence>
<dbReference type="SUPFAM" id="SSF55729">
    <property type="entry name" value="Acyl-CoA N-acyltransferases (Nat)"/>
    <property type="match status" value="1"/>
</dbReference>
<dbReference type="EMBL" id="CAKOGL010000012">
    <property type="protein sequence ID" value="CAH2092903.1"/>
    <property type="molecule type" value="Genomic_DNA"/>
</dbReference>
<name>A0AAU9U172_EUPED</name>
<dbReference type="InterPro" id="IPR017137">
    <property type="entry name" value="Arg-tRNA-P_Trfase_1_euk"/>
</dbReference>
<organism evidence="9 10">
    <name type="scientific">Euphydryas editha</name>
    <name type="common">Edith's checkerspot</name>
    <dbReference type="NCBI Taxonomy" id="104508"/>
    <lineage>
        <taxon>Eukaryota</taxon>
        <taxon>Metazoa</taxon>
        <taxon>Ecdysozoa</taxon>
        <taxon>Arthropoda</taxon>
        <taxon>Hexapoda</taxon>
        <taxon>Insecta</taxon>
        <taxon>Pterygota</taxon>
        <taxon>Neoptera</taxon>
        <taxon>Endopterygota</taxon>
        <taxon>Lepidoptera</taxon>
        <taxon>Glossata</taxon>
        <taxon>Ditrysia</taxon>
        <taxon>Papilionoidea</taxon>
        <taxon>Nymphalidae</taxon>
        <taxon>Nymphalinae</taxon>
        <taxon>Euphydryas</taxon>
    </lineage>
</organism>
<gene>
    <name evidence="9" type="ORF">EEDITHA_LOCUS8622</name>
</gene>
<dbReference type="InterPro" id="IPR030700">
    <property type="entry name" value="N-end_Aminoacyl_Trfase"/>
</dbReference>
<evidence type="ECO:0000259" key="7">
    <source>
        <dbReference type="Pfam" id="PF04376"/>
    </source>
</evidence>
<proteinExistence type="inferred from homology"/>
<evidence type="ECO:0000256" key="3">
    <source>
        <dbReference type="ARBA" id="ARBA00022786"/>
    </source>
</evidence>
<dbReference type="Proteomes" id="UP001153954">
    <property type="component" value="Unassembled WGS sequence"/>
</dbReference>
<evidence type="ECO:0000256" key="1">
    <source>
        <dbReference type="ARBA" id="ARBA00009991"/>
    </source>
</evidence>
<comment type="catalytic activity">
    <reaction evidence="5">
        <text>an N-terminal L-alpha-aminoacyl-[protein] + L-arginyl-tRNA(Arg) = an N-terminal L-arginyl-L-aminoacyl-[protein] + tRNA(Arg) + H(+)</text>
        <dbReference type="Rhea" id="RHEA:10208"/>
        <dbReference type="Rhea" id="RHEA-COMP:9658"/>
        <dbReference type="Rhea" id="RHEA-COMP:9673"/>
        <dbReference type="Rhea" id="RHEA-COMP:10636"/>
        <dbReference type="Rhea" id="RHEA-COMP:10638"/>
        <dbReference type="ChEBI" id="CHEBI:15378"/>
        <dbReference type="ChEBI" id="CHEBI:78442"/>
        <dbReference type="ChEBI" id="CHEBI:78513"/>
        <dbReference type="ChEBI" id="CHEBI:78597"/>
        <dbReference type="ChEBI" id="CHEBI:83562"/>
        <dbReference type="EC" id="2.3.2.8"/>
    </reaction>
</comment>
<dbReference type="Pfam" id="PF04376">
    <property type="entry name" value="ATE_N"/>
    <property type="match status" value="1"/>
</dbReference>
<feature type="domain" description="N-end rule aminoacyl transferase C-terminal" evidence="8">
    <location>
        <begin position="277"/>
        <end position="416"/>
    </location>
</feature>
<feature type="compositionally biased region" description="Polar residues" evidence="6">
    <location>
        <begin position="177"/>
        <end position="195"/>
    </location>
</feature>
<comment type="caution">
    <text evidence="9">The sequence shown here is derived from an EMBL/GenBank/DDBJ whole genome shotgun (WGS) entry which is preliminary data.</text>
</comment>
<comment type="function">
    <text evidence="5">Involved in the post-translational conjugation of arginine to the N-terminal aspartate or glutamate of a protein. This arginylation is required for degradation of the protein via the ubiquitin pathway.</text>
</comment>
<evidence type="ECO:0000313" key="9">
    <source>
        <dbReference type="EMBL" id="CAH2092903.1"/>
    </source>
</evidence>
<comment type="similarity">
    <text evidence="1 5">Belongs to the R-transferase family.</text>
</comment>